<evidence type="ECO:0000313" key="3">
    <source>
        <dbReference type="Proteomes" id="UP000230066"/>
    </source>
</evidence>
<keyword evidence="1" id="KW-0243">Dynein</keyword>
<proteinExistence type="inferred from homology"/>
<keyword evidence="3" id="KW-1185">Reference proteome</keyword>
<dbReference type="Proteomes" id="UP000230066">
    <property type="component" value="Unassembled WGS sequence"/>
</dbReference>
<dbReference type="PANTHER" id="PTHR11886">
    <property type="entry name" value="DYNEIN LIGHT CHAIN"/>
    <property type="match status" value="1"/>
</dbReference>
<comment type="subcellular location">
    <subcellularLocation>
        <location evidence="1">Cytoplasm</location>
        <location evidence="1">Cytoskeleton</location>
    </subcellularLocation>
</comment>
<dbReference type="PANTHER" id="PTHR11886:SF35">
    <property type="entry name" value="DYNEIN LIGHT CHAIN"/>
    <property type="match status" value="1"/>
</dbReference>
<reference evidence="2" key="1">
    <citation type="submission" date="2019-03" db="EMBL/GenBank/DDBJ databases">
        <title>Improved annotation for the trematode Fasciola hepatica.</title>
        <authorList>
            <person name="Choi Y.-J."/>
            <person name="Martin J."/>
            <person name="Mitreva M."/>
        </authorList>
    </citation>
    <scope>NUCLEOTIDE SEQUENCE [LARGE SCALE GENOMIC DNA]</scope>
</reference>
<dbReference type="GO" id="GO:0045505">
    <property type="term" value="F:dynein intermediate chain binding"/>
    <property type="evidence" value="ECO:0007669"/>
    <property type="project" value="TreeGrafter"/>
</dbReference>
<protein>
    <recommendedName>
        <fullName evidence="1">Dynein light chain</fullName>
    </recommendedName>
</protein>
<sequence>MEERKALVKYTNMDNRMVEFAISTAVQALDRYEVSKEIADYIKRTFDKKYERTWHCVVGRDFGSSVTHTENSLIHFTLDKRTFMLFKWG</sequence>
<keyword evidence="1" id="KW-0505">Motor protein</keyword>
<keyword evidence="1" id="KW-0963">Cytoplasm</keyword>
<comment type="similarity">
    <text evidence="1">Belongs to the dynein light chain family.</text>
</comment>
<gene>
    <name evidence="2" type="ORF">D915_006130</name>
</gene>
<dbReference type="InterPro" id="IPR001372">
    <property type="entry name" value="Dynein_light_chain_typ-1/2"/>
</dbReference>
<keyword evidence="1" id="KW-0493">Microtubule</keyword>
<dbReference type="SUPFAM" id="SSF54648">
    <property type="entry name" value="DLC"/>
    <property type="match status" value="1"/>
</dbReference>
<evidence type="ECO:0000313" key="2">
    <source>
        <dbReference type="EMBL" id="THD23305.1"/>
    </source>
</evidence>
<dbReference type="GO" id="GO:0007017">
    <property type="term" value="P:microtubule-based process"/>
    <property type="evidence" value="ECO:0007669"/>
    <property type="project" value="InterPro"/>
</dbReference>
<dbReference type="Gene3D" id="3.30.740.10">
    <property type="entry name" value="Protein Inhibitor Of Neuronal Nitric Oxide Synthase"/>
    <property type="match status" value="1"/>
</dbReference>
<name>A0A4E0R8Y3_FASHE</name>
<evidence type="ECO:0000256" key="1">
    <source>
        <dbReference type="RuleBase" id="RU365010"/>
    </source>
</evidence>
<organism evidence="2 3">
    <name type="scientific">Fasciola hepatica</name>
    <name type="common">Liver fluke</name>
    <dbReference type="NCBI Taxonomy" id="6192"/>
    <lineage>
        <taxon>Eukaryota</taxon>
        <taxon>Metazoa</taxon>
        <taxon>Spiralia</taxon>
        <taxon>Lophotrochozoa</taxon>
        <taxon>Platyhelminthes</taxon>
        <taxon>Trematoda</taxon>
        <taxon>Digenea</taxon>
        <taxon>Plagiorchiida</taxon>
        <taxon>Echinostomata</taxon>
        <taxon>Echinostomatoidea</taxon>
        <taxon>Fasciolidae</taxon>
        <taxon>Fasciola</taxon>
    </lineage>
</organism>
<comment type="caution">
    <text evidence="2">The sequence shown here is derived from an EMBL/GenBank/DDBJ whole genome shotgun (WGS) entry which is preliminary data.</text>
</comment>
<dbReference type="FunFam" id="3.30.740.10:FF:000006">
    <property type="entry name" value="Dynein light chain"/>
    <property type="match status" value="1"/>
</dbReference>
<dbReference type="GO" id="GO:0005874">
    <property type="term" value="C:microtubule"/>
    <property type="evidence" value="ECO:0007669"/>
    <property type="project" value="UniProtKB-KW"/>
</dbReference>
<dbReference type="EMBL" id="JXXN02002217">
    <property type="protein sequence ID" value="THD23305.1"/>
    <property type="molecule type" value="Genomic_DNA"/>
</dbReference>
<dbReference type="InterPro" id="IPR037177">
    <property type="entry name" value="DLC_sf"/>
</dbReference>
<keyword evidence="1" id="KW-0206">Cytoskeleton</keyword>
<dbReference type="AlphaFoldDB" id="A0A4E0R8Y3"/>
<accession>A0A4E0R8Y3</accession>
<dbReference type="GO" id="GO:0005868">
    <property type="term" value="C:cytoplasmic dynein complex"/>
    <property type="evidence" value="ECO:0007669"/>
    <property type="project" value="TreeGrafter"/>
</dbReference>
<dbReference type="SMART" id="SM01375">
    <property type="entry name" value="Dynein_light"/>
    <property type="match status" value="1"/>
</dbReference>
<dbReference type="Pfam" id="PF01221">
    <property type="entry name" value="Dynein_light"/>
    <property type="match status" value="1"/>
</dbReference>